<dbReference type="InterPro" id="IPR008278">
    <property type="entry name" value="4-PPantetheinyl_Trfase_dom"/>
</dbReference>
<dbReference type="Proteomes" id="UP000607645">
    <property type="component" value="Unassembled WGS sequence"/>
</dbReference>
<feature type="domain" description="4'-phosphopantetheinyl transferase" evidence="3">
    <location>
        <begin position="37"/>
        <end position="99"/>
    </location>
</feature>
<evidence type="ECO:0000256" key="2">
    <source>
        <dbReference type="ARBA" id="ARBA00022679"/>
    </source>
</evidence>
<evidence type="ECO:0000313" key="4">
    <source>
        <dbReference type="EMBL" id="MBC5735809.1"/>
    </source>
</evidence>
<dbReference type="PANTHER" id="PTHR12215:SF10">
    <property type="entry name" value="L-AMINOADIPATE-SEMIALDEHYDE DEHYDROGENASE-PHOSPHOPANTETHEINYL TRANSFERASE"/>
    <property type="match status" value="1"/>
</dbReference>
<dbReference type="Pfam" id="PF01648">
    <property type="entry name" value="ACPS"/>
    <property type="match status" value="1"/>
</dbReference>
<dbReference type="AlphaFoldDB" id="A0A8J6JJD8"/>
<proteinExistence type="inferred from homology"/>
<reference evidence="4" key="1">
    <citation type="submission" date="2020-08" db="EMBL/GenBank/DDBJ databases">
        <title>Genome public.</title>
        <authorList>
            <person name="Liu C."/>
            <person name="Sun Q."/>
        </authorList>
    </citation>
    <scope>NUCLEOTIDE SEQUENCE</scope>
    <source>
        <strain evidence="4">NSJ-52</strain>
    </source>
</reference>
<gene>
    <name evidence="4" type="ORF">H8S62_02125</name>
</gene>
<dbReference type="PANTHER" id="PTHR12215">
    <property type="entry name" value="PHOSPHOPANTETHEINE TRANSFERASE"/>
    <property type="match status" value="1"/>
</dbReference>
<evidence type="ECO:0000313" key="5">
    <source>
        <dbReference type="Proteomes" id="UP000607645"/>
    </source>
</evidence>
<keyword evidence="5" id="KW-1185">Reference proteome</keyword>
<dbReference type="GO" id="GO:0005829">
    <property type="term" value="C:cytosol"/>
    <property type="evidence" value="ECO:0007669"/>
    <property type="project" value="TreeGrafter"/>
</dbReference>
<dbReference type="EMBL" id="JACOPQ010000001">
    <property type="protein sequence ID" value="MBC5735809.1"/>
    <property type="molecule type" value="Genomic_DNA"/>
</dbReference>
<evidence type="ECO:0000259" key="3">
    <source>
        <dbReference type="Pfam" id="PF01648"/>
    </source>
</evidence>
<dbReference type="InterPro" id="IPR037143">
    <property type="entry name" value="4-PPantetheinyl_Trfase_dom_sf"/>
</dbReference>
<dbReference type="Gene3D" id="3.90.470.20">
    <property type="entry name" value="4'-phosphopantetheinyl transferase domain"/>
    <property type="match status" value="1"/>
</dbReference>
<name>A0A8J6JJD8_9FIRM</name>
<dbReference type="GO" id="GO:0008897">
    <property type="term" value="F:holo-[acyl-carrier-protein] synthase activity"/>
    <property type="evidence" value="ECO:0007669"/>
    <property type="project" value="InterPro"/>
</dbReference>
<protein>
    <submittedName>
        <fullName evidence="4">4'-phosphopantetheinyl transferase superfamily protein</fullName>
    </submittedName>
</protein>
<comment type="caution">
    <text evidence="4">The sequence shown here is derived from an EMBL/GenBank/DDBJ whole genome shotgun (WGS) entry which is preliminary data.</text>
</comment>
<keyword evidence="2 4" id="KW-0808">Transferase</keyword>
<dbReference type="InterPro" id="IPR050559">
    <property type="entry name" value="P-Pant_transferase_sf"/>
</dbReference>
<sequence length="148" mass="16512">MGRGSRGKPFFPDFLHIHFNLSHSGGLALCALSDGEVGVDIELVGPRDPRLPRRVFSEEEYRWYAAHGGDWGAFCSLWTRKESWCKQAGTGIFNPRSVLPPLPGERHETLAVHSFAGDRWRAAVCAEHGEAPKILWLGVTKKEFDPIS</sequence>
<comment type="similarity">
    <text evidence="1">Belongs to the P-Pant transferase superfamily. Gsp/Sfp/HetI/AcpT family.</text>
</comment>
<evidence type="ECO:0000256" key="1">
    <source>
        <dbReference type="ARBA" id="ARBA00010990"/>
    </source>
</evidence>
<dbReference type="GO" id="GO:0000287">
    <property type="term" value="F:magnesium ion binding"/>
    <property type="evidence" value="ECO:0007669"/>
    <property type="project" value="InterPro"/>
</dbReference>
<accession>A0A8J6JJD8</accession>
<organism evidence="4 5">
    <name type="scientific">Lawsonibacter faecis</name>
    <dbReference type="NCBI Taxonomy" id="2763052"/>
    <lineage>
        <taxon>Bacteria</taxon>
        <taxon>Bacillati</taxon>
        <taxon>Bacillota</taxon>
        <taxon>Clostridia</taxon>
        <taxon>Eubacteriales</taxon>
        <taxon>Oscillospiraceae</taxon>
        <taxon>Lawsonibacter</taxon>
    </lineage>
</organism>
<dbReference type="GO" id="GO:0019878">
    <property type="term" value="P:lysine biosynthetic process via aminoadipic acid"/>
    <property type="evidence" value="ECO:0007669"/>
    <property type="project" value="TreeGrafter"/>
</dbReference>
<dbReference type="SUPFAM" id="SSF56214">
    <property type="entry name" value="4'-phosphopantetheinyl transferase"/>
    <property type="match status" value="2"/>
</dbReference>